<proteinExistence type="predicted"/>
<sequence length="199" mass="21740">MPIIVFQARRYSFQAHRQKPILNLALQQSHLPLSLSLLNQTKFSITKSQSTTNTMPKFALFVRANAETETGAPPKTSMLEEMSVFNASLASAGVLLAADGLLPSSTSARVTYTPSGDPADAKVTRGPFPAESLVAGFWIITAKDFDEALDWAKKVPFHGPEDPVVEVRQVASLEDFGDEVTPELKEKQDEIKAGMAKYE</sequence>
<evidence type="ECO:0000313" key="4">
    <source>
        <dbReference type="Proteomes" id="UP001285441"/>
    </source>
</evidence>
<accession>A0AAE0N2N5</accession>
<evidence type="ECO:0000256" key="1">
    <source>
        <dbReference type="SAM" id="MobiDB-lite"/>
    </source>
</evidence>
<dbReference type="InterPro" id="IPR005545">
    <property type="entry name" value="YCII"/>
</dbReference>
<dbReference type="SUPFAM" id="SSF54909">
    <property type="entry name" value="Dimeric alpha+beta barrel"/>
    <property type="match status" value="1"/>
</dbReference>
<dbReference type="Pfam" id="PF03795">
    <property type="entry name" value="YCII"/>
    <property type="match status" value="1"/>
</dbReference>
<protein>
    <recommendedName>
        <fullName evidence="2">YCII-related domain-containing protein</fullName>
    </recommendedName>
</protein>
<name>A0AAE0N2N5_9PEZI</name>
<dbReference type="AlphaFoldDB" id="A0AAE0N2N5"/>
<evidence type="ECO:0000313" key="3">
    <source>
        <dbReference type="EMBL" id="KAK3367903.1"/>
    </source>
</evidence>
<reference evidence="3" key="2">
    <citation type="submission" date="2023-06" db="EMBL/GenBank/DDBJ databases">
        <authorList>
            <consortium name="Lawrence Berkeley National Laboratory"/>
            <person name="Haridas S."/>
            <person name="Hensen N."/>
            <person name="Bonometti L."/>
            <person name="Westerberg I."/>
            <person name="Brannstrom I.O."/>
            <person name="Guillou S."/>
            <person name="Cros-Aarteil S."/>
            <person name="Calhoun S."/>
            <person name="Kuo A."/>
            <person name="Mondo S."/>
            <person name="Pangilinan J."/>
            <person name="Riley R."/>
            <person name="LaButti K."/>
            <person name="Andreopoulos B."/>
            <person name="Lipzen A."/>
            <person name="Chen C."/>
            <person name="Yanf M."/>
            <person name="Daum C."/>
            <person name="Ng V."/>
            <person name="Clum A."/>
            <person name="Steindorff A."/>
            <person name="Ohm R."/>
            <person name="Martin F."/>
            <person name="Silar P."/>
            <person name="Natvig D."/>
            <person name="Lalanne C."/>
            <person name="Gautier V."/>
            <person name="Ament-velasquez S.L."/>
            <person name="Kruys A."/>
            <person name="Hutchinson M.I."/>
            <person name="Powell A.J."/>
            <person name="Barry K."/>
            <person name="Miller A.N."/>
            <person name="Grigoriev I.V."/>
            <person name="Debuchy R."/>
            <person name="Gladieux P."/>
            <person name="Thoren M.H."/>
            <person name="Johannesson H."/>
        </authorList>
    </citation>
    <scope>NUCLEOTIDE SEQUENCE</scope>
    <source>
        <strain evidence="3">CBS 232.78</strain>
    </source>
</reference>
<feature type="domain" description="YCII-related" evidence="2">
    <location>
        <begin position="61"/>
        <end position="170"/>
    </location>
</feature>
<evidence type="ECO:0000259" key="2">
    <source>
        <dbReference type="Pfam" id="PF03795"/>
    </source>
</evidence>
<dbReference type="EMBL" id="JAULSW010000011">
    <property type="protein sequence ID" value="KAK3367903.1"/>
    <property type="molecule type" value="Genomic_DNA"/>
</dbReference>
<dbReference type="Proteomes" id="UP001285441">
    <property type="component" value="Unassembled WGS sequence"/>
</dbReference>
<feature type="region of interest" description="Disordered" evidence="1">
    <location>
        <begin position="179"/>
        <end position="199"/>
    </location>
</feature>
<feature type="compositionally biased region" description="Basic and acidic residues" evidence="1">
    <location>
        <begin position="182"/>
        <end position="199"/>
    </location>
</feature>
<comment type="caution">
    <text evidence="3">The sequence shown here is derived from an EMBL/GenBank/DDBJ whole genome shotgun (WGS) entry which is preliminary data.</text>
</comment>
<reference evidence="3" key="1">
    <citation type="journal article" date="2023" name="Mol. Phylogenet. Evol.">
        <title>Genome-scale phylogeny and comparative genomics of the fungal order Sordariales.</title>
        <authorList>
            <person name="Hensen N."/>
            <person name="Bonometti L."/>
            <person name="Westerberg I."/>
            <person name="Brannstrom I.O."/>
            <person name="Guillou S."/>
            <person name="Cros-Aarteil S."/>
            <person name="Calhoun S."/>
            <person name="Haridas S."/>
            <person name="Kuo A."/>
            <person name="Mondo S."/>
            <person name="Pangilinan J."/>
            <person name="Riley R."/>
            <person name="LaButti K."/>
            <person name="Andreopoulos B."/>
            <person name="Lipzen A."/>
            <person name="Chen C."/>
            <person name="Yan M."/>
            <person name="Daum C."/>
            <person name="Ng V."/>
            <person name="Clum A."/>
            <person name="Steindorff A."/>
            <person name="Ohm R.A."/>
            <person name="Martin F."/>
            <person name="Silar P."/>
            <person name="Natvig D.O."/>
            <person name="Lalanne C."/>
            <person name="Gautier V."/>
            <person name="Ament-Velasquez S.L."/>
            <person name="Kruys A."/>
            <person name="Hutchinson M.I."/>
            <person name="Powell A.J."/>
            <person name="Barry K."/>
            <person name="Miller A.N."/>
            <person name="Grigoriev I.V."/>
            <person name="Debuchy R."/>
            <person name="Gladieux P."/>
            <person name="Hiltunen Thoren M."/>
            <person name="Johannesson H."/>
        </authorList>
    </citation>
    <scope>NUCLEOTIDE SEQUENCE</scope>
    <source>
        <strain evidence="3">CBS 232.78</strain>
    </source>
</reference>
<dbReference type="InterPro" id="IPR011008">
    <property type="entry name" value="Dimeric_a/b-barrel"/>
</dbReference>
<dbReference type="Gene3D" id="3.30.70.1060">
    <property type="entry name" value="Dimeric alpha+beta barrel"/>
    <property type="match status" value="1"/>
</dbReference>
<gene>
    <name evidence="3" type="ORF">B0H63DRAFT_489973</name>
</gene>
<organism evidence="3 4">
    <name type="scientific">Podospora didyma</name>
    <dbReference type="NCBI Taxonomy" id="330526"/>
    <lineage>
        <taxon>Eukaryota</taxon>
        <taxon>Fungi</taxon>
        <taxon>Dikarya</taxon>
        <taxon>Ascomycota</taxon>
        <taxon>Pezizomycotina</taxon>
        <taxon>Sordariomycetes</taxon>
        <taxon>Sordariomycetidae</taxon>
        <taxon>Sordariales</taxon>
        <taxon>Podosporaceae</taxon>
        <taxon>Podospora</taxon>
    </lineage>
</organism>
<keyword evidence="4" id="KW-1185">Reference proteome</keyword>
<dbReference type="PANTHER" id="PTHR35174">
    <property type="entry name" value="BLL7171 PROTEIN-RELATED"/>
    <property type="match status" value="1"/>
</dbReference>